<evidence type="ECO:0000256" key="2">
    <source>
        <dbReference type="ARBA" id="ARBA00020110"/>
    </source>
</evidence>
<keyword evidence="3 4" id="KW-0975">Bacterial flagellum</keyword>
<dbReference type="PANTHER" id="PTHR42792">
    <property type="entry name" value="FLAGELLIN"/>
    <property type="match status" value="1"/>
</dbReference>
<sequence length="498" mass="51553">MIINHNLSAINTLNALGKNTQATSKSLQKLSTGYRINGASDDAAGLAISEKMRGQISGLKQASSNAQDGISLLQTAEGGLDQTHSILQRMRELAVQSSSDTNTADDRQKIQGEVDQLAKEISRISNTTEFNTQNLLAGGLSDTFHIGANANQNIAVSVSAMDAQTLGVAGNVVTAASVKNNSGATATVNISNVSRSLDDKKKYDVKLISNTAATISIGKTQTYKNAGSAASITLVGVDGYTGTTDANYLVKVASVSTTATAVNSISYSTDNGVSWTTVNGTFTATSGVSVNGIGIKFGAATVAAGDTFAFSVKAAQTTFQLQQGGANIGSNVTVHKGDTSVVIGDTNLDKTVTLAFDSKLVGSRSSAATASFVAKSTVSTAAVLNNKDVAVNAQVQAGINVSTQANANKAITAIDKAINSVSAQRSQLGAYQNRLTNTIDNLNTSNENITASEARIRDVDMSSEMMTYQKNNILQQAATAMLAKANQQPQSVLQLLQG</sequence>
<dbReference type="Pfam" id="PF00700">
    <property type="entry name" value="Flagellin_C"/>
    <property type="match status" value="1"/>
</dbReference>
<dbReference type="GO" id="GO:0005198">
    <property type="term" value="F:structural molecule activity"/>
    <property type="evidence" value="ECO:0007669"/>
    <property type="project" value="UniProtKB-UniRule"/>
</dbReference>
<dbReference type="InterPro" id="IPR042187">
    <property type="entry name" value="Flagellin_C_sub2"/>
</dbReference>
<keyword evidence="7" id="KW-0966">Cell projection</keyword>
<evidence type="ECO:0000259" key="6">
    <source>
        <dbReference type="Pfam" id="PF00700"/>
    </source>
</evidence>
<dbReference type="EMBL" id="FQZD01000010">
    <property type="protein sequence ID" value="SHI96851.1"/>
    <property type="molecule type" value="Genomic_DNA"/>
</dbReference>
<dbReference type="Proteomes" id="UP000322917">
    <property type="component" value="Unassembled WGS sequence"/>
</dbReference>
<protein>
    <recommendedName>
        <fullName evidence="2 4">Flagellin</fullName>
    </recommendedName>
</protein>
<dbReference type="PRINTS" id="PR00207">
    <property type="entry name" value="FLAGELLIN"/>
</dbReference>
<dbReference type="Gene3D" id="6.10.10.10">
    <property type="entry name" value="Flagellar export chaperone, C-terminal domain"/>
    <property type="match status" value="1"/>
</dbReference>
<dbReference type="AlphaFoldDB" id="A0A1M6FGI1"/>
<comment type="function">
    <text evidence="4">Flagellin is the subunit protein which polymerizes to form the filaments of bacterial flagella.</text>
</comment>
<comment type="similarity">
    <text evidence="1 4">Belongs to the bacterial flagellin family.</text>
</comment>
<evidence type="ECO:0000259" key="5">
    <source>
        <dbReference type="Pfam" id="PF00669"/>
    </source>
</evidence>
<evidence type="ECO:0000256" key="3">
    <source>
        <dbReference type="ARBA" id="ARBA00023143"/>
    </source>
</evidence>
<dbReference type="PANTHER" id="PTHR42792:SF2">
    <property type="entry name" value="FLAGELLIN"/>
    <property type="match status" value="1"/>
</dbReference>
<feature type="domain" description="Flagellin N-terminal" evidence="5">
    <location>
        <begin position="3"/>
        <end position="138"/>
    </location>
</feature>
<evidence type="ECO:0000256" key="4">
    <source>
        <dbReference type="RuleBase" id="RU362073"/>
    </source>
</evidence>
<evidence type="ECO:0000256" key="1">
    <source>
        <dbReference type="ARBA" id="ARBA00005709"/>
    </source>
</evidence>
<keyword evidence="7" id="KW-0282">Flagellum</keyword>
<gene>
    <name evidence="7" type="ORF">SAMN02745170_01432</name>
</gene>
<comment type="subcellular location">
    <subcellularLocation>
        <location evidence="4">Secreted</location>
    </subcellularLocation>
    <subcellularLocation>
        <location evidence="4">Bacterial flagellum</location>
    </subcellularLocation>
</comment>
<organism evidence="7 8">
    <name type="scientific">Propionispora hippei DSM 15287</name>
    <dbReference type="NCBI Taxonomy" id="1123003"/>
    <lineage>
        <taxon>Bacteria</taxon>
        <taxon>Bacillati</taxon>
        <taxon>Bacillota</taxon>
        <taxon>Negativicutes</taxon>
        <taxon>Selenomonadales</taxon>
        <taxon>Sporomusaceae</taxon>
        <taxon>Propionispora</taxon>
    </lineage>
</organism>
<dbReference type="GO" id="GO:0005576">
    <property type="term" value="C:extracellular region"/>
    <property type="evidence" value="ECO:0007669"/>
    <property type="project" value="UniProtKB-SubCell"/>
</dbReference>
<dbReference type="Pfam" id="PF00669">
    <property type="entry name" value="Flagellin_N"/>
    <property type="match status" value="1"/>
</dbReference>
<name>A0A1M6FGI1_9FIRM</name>
<feature type="domain" description="Flagellin C-terminal" evidence="6">
    <location>
        <begin position="411"/>
        <end position="496"/>
    </location>
</feature>
<keyword evidence="8" id="KW-1185">Reference proteome</keyword>
<dbReference type="GO" id="GO:0009288">
    <property type="term" value="C:bacterial-type flagellum"/>
    <property type="evidence" value="ECO:0007669"/>
    <property type="project" value="UniProtKB-SubCell"/>
</dbReference>
<dbReference type="InterPro" id="IPR001029">
    <property type="entry name" value="Flagellin_N"/>
</dbReference>
<dbReference type="Gene3D" id="2.170.280.10">
    <property type="entry name" value="f41 fragment of flagellin, middle domain"/>
    <property type="match status" value="1"/>
</dbReference>
<dbReference type="Gene3D" id="1.20.1330.10">
    <property type="entry name" value="f41 fragment of flagellin, N-terminal domain"/>
    <property type="match status" value="1"/>
</dbReference>
<keyword evidence="7" id="KW-0969">Cilium</keyword>
<reference evidence="7 8" key="1">
    <citation type="submission" date="2016-11" db="EMBL/GenBank/DDBJ databases">
        <authorList>
            <person name="Varghese N."/>
            <person name="Submissions S."/>
        </authorList>
    </citation>
    <scope>NUCLEOTIDE SEQUENCE [LARGE SCALE GENOMIC DNA]</scope>
    <source>
        <strain evidence="7 8">DSM 15287</strain>
    </source>
</reference>
<evidence type="ECO:0000313" key="8">
    <source>
        <dbReference type="Proteomes" id="UP000322917"/>
    </source>
</evidence>
<accession>A0A1M6FGI1</accession>
<dbReference type="RefSeq" id="WP_149734246.1">
    <property type="nucleotide sequence ID" value="NZ_FQZD01000010.1"/>
</dbReference>
<dbReference type="OrthoDB" id="9796789at2"/>
<proteinExistence type="inferred from homology"/>
<dbReference type="SUPFAM" id="SSF64518">
    <property type="entry name" value="Phase 1 flagellin"/>
    <property type="match status" value="1"/>
</dbReference>
<dbReference type="InterPro" id="IPR046358">
    <property type="entry name" value="Flagellin_C"/>
</dbReference>
<dbReference type="Gene3D" id="2.30.220.10">
    <property type="entry name" value="f41 fragment of flagellin, C-terminal domain"/>
    <property type="match status" value="1"/>
</dbReference>
<keyword evidence="4" id="KW-0964">Secreted</keyword>
<evidence type="ECO:0000313" key="7">
    <source>
        <dbReference type="EMBL" id="SHI96851.1"/>
    </source>
</evidence>
<dbReference type="InterPro" id="IPR001492">
    <property type="entry name" value="Flagellin"/>
</dbReference>